<keyword evidence="1" id="KW-0472">Membrane</keyword>
<dbReference type="Proteomes" id="UP000039865">
    <property type="component" value="Unassembled WGS sequence"/>
</dbReference>
<name>A0A077ZTF6_STYLE</name>
<reference evidence="2 3" key="1">
    <citation type="submission" date="2014-06" db="EMBL/GenBank/DDBJ databases">
        <authorList>
            <person name="Swart Estienne"/>
        </authorList>
    </citation>
    <scope>NUCLEOTIDE SEQUENCE [LARGE SCALE GENOMIC DNA]</scope>
    <source>
        <strain evidence="2 3">130c</strain>
    </source>
</reference>
<proteinExistence type="predicted"/>
<keyword evidence="1" id="KW-1133">Transmembrane helix</keyword>
<dbReference type="InParanoid" id="A0A077ZTF6"/>
<evidence type="ECO:0000313" key="2">
    <source>
        <dbReference type="EMBL" id="CDW73167.1"/>
    </source>
</evidence>
<gene>
    <name evidence="2" type="primary">Contig4477.g4773</name>
    <name evidence="2" type="ORF">STYLEM_2143</name>
</gene>
<dbReference type="EMBL" id="CCKQ01002072">
    <property type="protein sequence ID" value="CDW73167.1"/>
    <property type="molecule type" value="Genomic_DNA"/>
</dbReference>
<sequence length="74" mass="8560">MPFLDYVLPDTLSPFVKNLINGLVGFHLLAFVIFIILLVRSFNKTPEDNFREQYQSFEKKTAAANPKKKNLKDD</sequence>
<organism evidence="2 3">
    <name type="scientific">Stylonychia lemnae</name>
    <name type="common">Ciliate</name>
    <dbReference type="NCBI Taxonomy" id="5949"/>
    <lineage>
        <taxon>Eukaryota</taxon>
        <taxon>Sar</taxon>
        <taxon>Alveolata</taxon>
        <taxon>Ciliophora</taxon>
        <taxon>Intramacronucleata</taxon>
        <taxon>Spirotrichea</taxon>
        <taxon>Stichotrichia</taxon>
        <taxon>Sporadotrichida</taxon>
        <taxon>Oxytrichidae</taxon>
        <taxon>Stylonychinae</taxon>
        <taxon>Stylonychia</taxon>
    </lineage>
</organism>
<keyword evidence="3" id="KW-1185">Reference proteome</keyword>
<protein>
    <submittedName>
        <fullName evidence="2">Uncharacterized protein</fullName>
    </submittedName>
</protein>
<evidence type="ECO:0000256" key="1">
    <source>
        <dbReference type="SAM" id="Phobius"/>
    </source>
</evidence>
<evidence type="ECO:0000313" key="3">
    <source>
        <dbReference type="Proteomes" id="UP000039865"/>
    </source>
</evidence>
<feature type="transmembrane region" description="Helical" evidence="1">
    <location>
        <begin position="20"/>
        <end position="39"/>
    </location>
</feature>
<accession>A0A077ZTF6</accession>
<dbReference type="AlphaFoldDB" id="A0A077ZTF6"/>
<keyword evidence="1" id="KW-0812">Transmembrane</keyword>